<keyword evidence="5" id="KW-0325">Glycoprotein</keyword>
<name>A0A673NDE8_9TELE</name>
<feature type="domain" description="SRCR" evidence="10">
    <location>
        <begin position="223"/>
        <end position="326"/>
    </location>
</feature>
<feature type="disulfide bond" evidence="9">
    <location>
        <begin position="88"/>
        <end position="98"/>
    </location>
</feature>
<organism evidence="11 12">
    <name type="scientific">Sinocyclocheilus rhinocerous</name>
    <dbReference type="NCBI Taxonomy" id="307959"/>
    <lineage>
        <taxon>Eukaryota</taxon>
        <taxon>Metazoa</taxon>
        <taxon>Chordata</taxon>
        <taxon>Craniata</taxon>
        <taxon>Vertebrata</taxon>
        <taxon>Euteleostomi</taxon>
        <taxon>Actinopterygii</taxon>
        <taxon>Neopterygii</taxon>
        <taxon>Teleostei</taxon>
        <taxon>Ostariophysi</taxon>
        <taxon>Cypriniformes</taxon>
        <taxon>Cyprinidae</taxon>
        <taxon>Cyprininae</taxon>
        <taxon>Sinocyclocheilus</taxon>
    </lineage>
</organism>
<feature type="disulfide bond" evidence="9">
    <location>
        <begin position="158"/>
        <end position="219"/>
    </location>
</feature>
<feature type="disulfide bond" evidence="9">
    <location>
        <begin position="292"/>
        <end position="302"/>
    </location>
</feature>
<evidence type="ECO:0000256" key="9">
    <source>
        <dbReference type="PROSITE-ProRule" id="PRU00196"/>
    </source>
</evidence>
<dbReference type="Ensembl" id="ENSSRHT00000106200.1">
    <property type="protein sequence ID" value="ENSSRHP00000103420.1"/>
    <property type="gene ID" value="ENSSRHG00000050593.1"/>
</dbReference>
<dbReference type="Proteomes" id="UP000472270">
    <property type="component" value="Unassembled WGS sequence"/>
</dbReference>
<comment type="function">
    <text evidence="6">Binds to extracellular matrix proteins. Binds to pathogen-associated molecular patterns (PAMPs) present on the cell walls of Gram-positive and Gram-negative bacteria and fungi, behaving as a pattern recognition receptor (PRR). Induces bacterial and fungal aggregation and subsequent inhibition of PAMP-induced cytokine release. Does not possess intrinsic bactericidal activity. May play a role in the innate defense and homeostasis of certain epithelial surfaces.</text>
</comment>
<feature type="disulfide bond" evidence="9">
    <location>
        <begin position="189"/>
        <end position="199"/>
    </location>
</feature>
<reference evidence="11" key="2">
    <citation type="submission" date="2025-09" db="UniProtKB">
        <authorList>
            <consortium name="Ensembl"/>
        </authorList>
    </citation>
    <scope>IDENTIFICATION</scope>
</reference>
<keyword evidence="12" id="KW-1185">Reference proteome</keyword>
<dbReference type="AlphaFoldDB" id="A0A673NDE8"/>
<dbReference type="SMART" id="SM00202">
    <property type="entry name" value="SR"/>
    <property type="match status" value="3"/>
</dbReference>
<accession>A0A673NDE8</accession>
<dbReference type="InterPro" id="IPR036772">
    <property type="entry name" value="SRCR-like_dom_sf"/>
</dbReference>
<keyword evidence="1" id="KW-0732">Signal</keyword>
<evidence type="ECO:0000313" key="12">
    <source>
        <dbReference type="Proteomes" id="UP000472270"/>
    </source>
</evidence>
<comment type="caution">
    <text evidence="9">Lacks conserved residue(s) required for the propagation of feature annotation.</text>
</comment>
<evidence type="ECO:0000256" key="1">
    <source>
        <dbReference type="ARBA" id="ARBA00022729"/>
    </source>
</evidence>
<keyword evidence="4" id="KW-0675">Receptor</keyword>
<dbReference type="InterPro" id="IPR001190">
    <property type="entry name" value="SRCR"/>
</dbReference>
<keyword evidence="2" id="KW-0677">Repeat</keyword>
<evidence type="ECO:0000256" key="8">
    <source>
        <dbReference type="ARBA" id="ARBA00069168"/>
    </source>
</evidence>
<protein>
    <recommendedName>
        <fullName evidence="8">Soluble scavenger receptor cysteine-rich domain-containing protein SSC5D</fullName>
    </recommendedName>
</protein>
<evidence type="ECO:0000256" key="5">
    <source>
        <dbReference type="ARBA" id="ARBA00023180"/>
    </source>
</evidence>
<sequence length="327" mass="35147">KGSLFHLMFSCFTIPTSTDKIRLMYGINSCSGRVEVLYNGIWGTVCDDGWDLTDAAVVCREMGCGDVIEAKSAAYFVPGQMWMNTVQCTGIESTLKSCRSYGIASCSSNKAAGVICQPAVTLVNGTHSCSGRVEVRHNGIWGTVCDDGWDASDAAVVCREIGCGNATEVKSAAYFGQGSGPVWMNNVSCNGTESTLKNCVLSGRVRQNCSHEKDAGVICGPKLRLQNGSSSCSGRVEVLHNGIWGTVCDDGWDLTDAAVVCREMGCGDAIEARKGAFFGNGSGPIWMNNVNCYGNEQTLKRCRSPGWDVQNCNHYKDLFDCMHSCVF</sequence>
<dbReference type="PANTHER" id="PTHR48071:SF18">
    <property type="entry name" value="DELETED IN MALIGNANT BRAIN TUMORS 1 PROTEIN-RELATED"/>
    <property type="match status" value="1"/>
</dbReference>
<dbReference type="FunFam" id="3.10.250.10:FF:000007">
    <property type="entry name" value="Soluble scavenger receptor cysteine-rich domain-containing protein SSC5D"/>
    <property type="match status" value="3"/>
</dbReference>
<feature type="disulfide bond" evidence="9">
    <location>
        <begin position="145"/>
        <end position="209"/>
    </location>
</feature>
<dbReference type="PROSITE" id="PS00420">
    <property type="entry name" value="SRCR_1"/>
    <property type="match status" value="3"/>
</dbReference>
<feature type="domain" description="SRCR" evidence="10">
    <location>
        <begin position="21"/>
        <end position="117"/>
    </location>
</feature>
<keyword evidence="3 9" id="KW-1015">Disulfide bond</keyword>
<dbReference type="Gene3D" id="3.10.250.10">
    <property type="entry name" value="SRCR-like domain"/>
    <property type="match status" value="3"/>
</dbReference>
<dbReference type="GO" id="GO:0016020">
    <property type="term" value="C:membrane"/>
    <property type="evidence" value="ECO:0007669"/>
    <property type="project" value="InterPro"/>
</dbReference>
<feature type="domain" description="SRCR" evidence="10">
    <location>
        <begin position="120"/>
        <end position="220"/>
    </location>
</feature>
<evidence type="ECO:0000313" key="11">
    <source>
        <dbReference type="Ensembl" id="ENSSRHP00000103420.1"/>
    </source>
</evidence>
<evidence type="ECO:0000256" key="7">
    <source>
        <dbReference type="ARBA" id="ARBA00064153"/>
    </source>
</evidence>
<dbReference type="PANTHER" id="PTHR48071">
    <property type="entry name" value="SRCR DOMAIN-CONTAINING PROTEIN"/>
    <property type="match status" value="1"/>
</dbReference>
<dbReference type="PRINTS" id="PR00258">
    <property type="entry name" value="SPERACTRCPTR"/>
</dbReference>
<comment type="subunit">
    <text evidence="7">Interacts with LGALS1 and laminin.</text>
</comment>
<dbReference type="Pfam" id="PF00530">
    <property type="entry name" value="SRCR"/>
    <property type="match status" value="3"/>
</dbReference>
<reference evidence="11" key="1">
    <citation type="submission" date="2025-08" db="UniProtKB">
        <authorList>
            <consortium name="Ensembl"/>
        </authorList>
    </citation>
    <scope>IDENTIFICATION</scope>
</reference>
<evidence type="ECO:0000256" key="4">
    <source>
        <dbReference type="ARBA" id="ARBA00023170"/>
    </source>
</evidence>
<evidence type="ECO:0000256" key="3">
    <source>
        <dbReference type="ARBA" id="ARBA00023157"/>
    </source>
</evidence>
<dbReference type="SUPFAM" id="SSF56487">
    <property type="entry name" value="SRCR-like"/>
    <property type="match status" value="3"/>
</dbReference>
<evidence type="ECO:0000256" key="6">
    <source>
        <dbReference type="ARBA" id="ARBA00058074"/>
    </source>
</evidence>
<dbReference type="PROSITE" id="PS50287">
    <property type="entry name" value="SRCR_2"/>
    <property type="match status" value="3"/>
</dbReference>
<feature type="disulfide bond" evidence="9">
    <location>
        <begin position="248"/>
        <end position="312"/>
    </location>
</feature>
<evidence type="ECO:0000259" key="10">
    <source>
        <dbReference type="PROSITE" id="PS50287"/>
    </source>
</evidence>
<proteinExistence type="predicted"/>
<evidence type="ECO:0000256" key="2">
    <source>
        <dbReference type="ARBA" id="ARBA00022737"/>
    </source>
</evidence>